<dbReference type="Gene3D" id="3.40.50.2000">
    <property type="entry name" value="Glycogen Phosphorylase B"/>
    <property type="match status" value="2"/>
</dbReference>
<feature type="domain" description="Glycosyl transferase family 1" evidence="2">
    <location>
        <begin position="192"/>
        <end position="349"/>
    </location>
</feature>
<evidence type="ECO:0000256" key="1">
    <source>
        <dbReference type="SAM" id="Phobius"/>
    </source>
</evidence>
<evidence type="ECO:0000313" key="3">
    <source>
        <dbReference type="EMBL" id="MPL79779.1"/>
    </source>
</evidence>
<sequence>MKITLIGPAHPYRGGQALVEAYLHKTISEIGYDTNTISYKLLYPSILFPGKTQYDNSKLIPFEHKNKIKRIINSINPISWYKTFKEIKKEKSDLIIIVWWMPFFGPALGTIAYLIKKKLKKTKVCFLVENYTSHEGWWFDRFFCKQTLKYADSFICESNYINKQIKVDFTNTPIYETTLSIYDCYNLNKFSKESAREFLGIKTKNVVLFFGMIRPYKGLDKLIESFKHLLEKNPDTTLLIVGECYEDIKKYEKMISQNGIGDKTIMVNNFIDNEDIEPYFKASDLVAMPYYSGTQSGILMMAYGFNIPVVVTDVGGISELVKDKETGIIVKDNKVENFLPAMEEILTNKDIIPYSENISSFVYGLGYQNLKNILSQILEK</sequence>
<keyword evidence="3" id="KW-0808">Transferase</keyword>
<gene>
    <name evidence="3" type="primary">mshA_24</name>
    <name evidence="3" type="ORF">SDC9_25664</name>
</gene>
<evidence type="ECO:0000259" key="2">
    <source>
        <dbReference type="Pfam" id="PF00534"/>
    </source>
</evidence>
<dbReference type="InterPro" id="IPR001296">
    <property type="entry name" value="Glyco_trans_1"/>
</dbReference>
<dbReference type="Pfam" id="PF00534">
    <property type="entry name" value="Glycos_transf_1"/>
    <property type="match status" value="1"/>
</dbReference>
<feature type="transmembrane region" description="Helical" evidence="1">
    <location>
        <begin position="94"/>
        <end position="115"/>
    </location>
</feature>
<organism evidence="3">
    <name type="scientific">bioreactor metagenome</name>
    <dbReference type="NCBI Taxonomy" id="1076179"/>
    <lineage>
        <taxon>unclassified sequences</taxon>
        <taxon>metagenomes</taxon>
        <taxon>ecological metagenomes</taxon>
    </lineage>
</organism>
<reference evidence="3" key="1">
    <citation type="submission" date="2019-08" db="EMBL/GenBank/DDBJ databases">
        <authorList>
            <person name="Kucharzyk K."/>
            <person name="Murdoch R.W."/>
            <person name="Higgins S."/>
            <person name="Loffler F."/>
        </authorList>
    </citation>
    <scope>NUCLEOTIDE SEQUENCE</scope>
</reference>
<comment type="caution">
    <text evidence="3">The sequence shown here is derived from an EMBL/GenBank/DDBJ whole genome shotgun (WGS) entry which is preliminary data.</text>
</comment>
<dbReference type="SUPFAM" id="SSF53756">
    <property type="entry name" value="UDP-Glycosyltransferase/glycogen phosphorylase"/>
    <property type="match status" value="1"/>
</dbReference>
<keyword evidence="1" id="KW-0472">Membrane</keyword>
<dbReference type="AlphaFoldDB" id="A0A644ULN8"/>
<accession>A0A644ULN8</accession>
<dbReference type="EMBL" id="VSSQ01000130">
    <property type="protein sequence ID" value="MPL79779.1"/>
    <property type="molecule type" value="Genomic_DNA"/>
</dbReference>
<keyword evidence="1" id="KW-1133">Transmembrane helix</keyword>
<keyword evidence="3" id="KW-0328">Glycosyltransferase</keyword>
<proteinExistence type="predicted"/>
<dbReference type="EC" id="2.4.1.250" evidence="3"/>
<dbReference type="PANTHER" id="PTHR12526:SF634">
    <property type="entry name" value="BLL3361 PROTEIN"/>
    <property type="match status" value="1"/>
</dbReference>
<protein>
    <submittedName>
        <fullName evidence="3">D-inositol-3-phosphate glycosyltransferase</fullName>
        <ecNumber evidence="3">2.4.1.250</ecNumber>
    </submittedName>
</protein>
<name>A0A644ULN8_9ZZZZ</name>
<dbReference type="GO" id="GO:0102710">
    <property type="term" value="F:D-inositol-3-phosphate glycosyltransferase activity"/>
    <property type="evidence" value="ECO:0007669"/>
    <property type="project" value="UniProtKB-EC"/>
</dbReference>
<dbReference type="PANTHER" id="PTHR12526">
    <property type="entry name" value="GLYCOSYLTRANSFERASE"/>
    <property type="match status" value="1"/>
</dbReference>
<keyword evidence="1" id="KW-0812">Transmembrane</keyword>